<sequence>MAKAQWVTSHGWHDRDISSPPQCPRQLVTGEVDALISLRTVDCYIDAWQKAVIPRRQPHPLLTISSRFKWLRGQGVPFGVTAGFVAIRPIVWLCRAVIDMSALILVRDLRLNSNKQRHLFRDPIYERQSTPGADQSSMLIMIRRTSSEDSGTSPLCYPTQGPPDRDVGGGGNDGNTFKTASRDQLATLKCRRVNAMLDPSFPASPPVVIPHQFSTAAFAAFFLQPLRNGQVTTSFGEMGIKHLFQIIKEEAPDAIKEGEIKAHFGRKVAIDA</sequence>
<dbReference type="Proteomes" id="UP000830671">
    <property type="component" value="Chromosome 6"/>
</dbReference>
<gene>
    <name evidence="2" type="ORF">CLUP02_12858</name>
</gene>
<accession>A0A9Q8WL31</accession>
<proteinExistence type="predicted"/>
<evidence type="ECO:0000313" key="2">
    <source>
        <dbReference type="EMBL" id="UQC87354.1"/>
    </source>
</evidence>
<dbReference type="RefSeq" id="XP_049148964.1">
    <property type="nucleotide sequence ID" value="XM_049291818.1"/>
</dbReference>
<evidence type="ECO:0000313" key="3">
    <source>
        <dbReference type="Proteomes" id="UP000830671"/>
    </source>
</evidence>
<protein>
    <submittedName>
        <fullName evidence="2">XPG domain-containing protein</fullName>
    </submittedName>
</protein>
<dbReference type="EMBL" id="CP019478">
    <property type="protein sequence ID" value="UQC87354.1"/>
    <property type="molecule type" value="Genomic_DNA"/>
</dbReference>
<keyword evidence="3" id="KW-1185">Reference proteome</keyword>
<name>A0A9Q8WL31_9PEZI</name>
<dbReference type="KEGG" id="clup:CLUP02_12858"/>
<feature type="region of interest" description="Disordered" evidence="1">
    <location>
        <begin position="146"/>
        <end position="176"/>
    </location>
</feature>
<evidence type="ECO:0000256" key="1">
    <source>
        <dbReference type="SAM" id="MobiDB-lite"/>
    </source>
</evidence>
<organism evidence="2 3">
    <name type="scientific">Colletotrichum lupini</name>
    <dbReference type="NCBI Taxonomy" id="145971"/>
    <lineage>
        <taxon>Eukaryota</taxon>
        <taxon>Fungi</taxon>
        <taxon>Dikarya</taxon>
        <taxon>Ascomycota</taxon>
        <taxon>Pezizomycotina</taxon>
        <taxon>Sordariomycetes</taxon>
        <taxon>Hypocreomycetidae</taxon>
        <taxon>Glomerellales</taxon>
        <taxon>Glomerellaceae</taxon>
        <taxon>Colletotrichum</taxon>
        <taxon>Colletotrichum acutatum species complex</taxon>
    </lineage>
</organism>
<dbReference type="GeneID" id="73346828"/>
<dbReference type="AlphaFoldDB" id="A0A9Q8WL31"/>
<reference evidence="2" key="1">
    <citation type="journal article" date="2021" name="Mol. Plant Microbe Interact.">
        <title>Complete Genome Sequence of the Plant-Pathogenic Fungus Colletotrichum lupini.</title>
        <authorList>
            <person name="Baroncelli R."/>
            <person name="Pensec F."/>
            <person name="Da Lio D."/>
            <person name="Boufleur T."/>
            <person name="Vicente I."/>
            <person name="Sarrocco S."/>
            <person name="Picot A."/>
            <person name="Baraldi E."/>
            <person name="Sukno S."/>
            <person name="Thon M."/>
            <person name="Le Floch G."/>
        </authorList>
    </citation>
    <scope>NUCLEOTIDE SEQUENCE</scope>
    <source>
        <strain evidence="2">IMI 504893</strain>
    </source>
</reference>